<dbReference type="SUPFAM" id="SSF53474">
    <property type="entry name" value="alpha/beta-Hydrolases"/>
    <property type="match status" value="1"/>
</dbReference>
<dbReference type="AlphaFoldDB" id="A0A418W4P7"/>
<dbReference type="OrthoDB" id="9771666at2"/>
<accession>A0A418W4P7</accession>
<name>A0A418W4P7_9PROT</name>
<dbReference type="PANTHER" id="PTHR22946">
    <property type="entry name" value="DIENELACTONE HYDROLASE DOMAIN-CONTAINING PROTEIN-RELATED"/>
    <property type="match status" value="1"/>
</dbReference>
<evidence type="ECO:0000256" key="1">
    <source>
        <dbReference type="ARBA" id="ARBA00022801"/>
    </source>
</evidence>
<gene>
    <name evidence="4" type="ORF">D3877_11060</name>
</gene>
<keyword evidence="2" id="KW-0732">Signal</keyword>
<feature type="chain" id="PRO_5019531385" description="Dienelactone hydrolase domain-containing protein" evidence="2">
    <location>
        <begin position="23"/>
        <end position="288"/>
    </location>
</feature>
<dbReference type="Gene3D" id="3.40.50.1820">
    <property type="entry name" value="alpha/beta hydrolase"/>
    <property type="match status" value="1"/>
</dbReference>
<organism evidence="4 5">
    <name type="scientific">Azospirillum cavernae</name>
    <dbReference type="NCBI Taxonomy" id="2320860"/>
    <lineage>
        <taxon>Bacteria</taxon>
        <taxon>Pseudomonadati</taxon>
        <taxon>Pseudomonadota</taxon>
        <taxon>Alphaproteobacteria</taxon>
        <taxon>Rhodospirillales</taxon>
        <taxon>Azospirillaceae</taxon>
        <taxon>Azospirillum</taxon>
    </lineage>
</organism>
<feature type="domain" description="Dienelactone hydrolase" evidence="3">
    <location>
        <begin position="56"/>
        <end position="245"/>
    </location>
</feature>
<feature type="signal peptide" evidence="2">
    <location>
        <begin position="1"/>
        <end position="22"/>
    </location>
</feature>
<evidence type="ECO:0000256" key="2">
    <source>
        <dbReference type="SAM" id="SignalP"/>
    </source>
</evidence>
<dbReference type="EMBL" id="QYUL01000001">
    <property type="protein sequence ID" value="RJF84989.1"/>
    <property type="molecule type" value="Genomic_DNA"/>
</dbReference>
<dbReference type="InterPro" id="IPR050261">
    <property type="entry name" value="FrsA_esterase"/>
</dbReference>
<dbReference type="RefSeq" id="WP_119830619.1">
    <property type="nucleotide sequence ID" value="NZ_QYUL01000001.1"/>
</dbReference>
<sequence length="288" mass="30853">MPKRFLWLLTLVLTMSHPFASASARARAEPAVERVAIASVNSLGSKTPLTLNGEFSRPDGPGPFPAVVLLHGCGGPRPNAALWRRFFHDRGYAVLAVNSFAPRGVDEICTKTGVVTWKMRAADAFGALEHLARQPVIQPDAILVMGFSHGGGISLDVTSSFRLDARPASLPRFRAAIALYPPCGQPQRKDSRRMAPTFIGIGADDDWTPAEECKALAAKHQGPDALDLRVYPNAAHSFDNLDRPVTRLTKALNRHSPTGMGATVGGSPSATATVQEDVARFLSTALAR</sequence>
<keyword evidence="1" id="KW-0378">Hydrolase</keyword>
<evidence type="ECO:0000313" key="4">
    <source>
        <dbReference type="EMBL" id="RJF84989.1"/>
    </source>
</evidence>
<dbReference type="Proteomes" id="UP000283458">
    <property type="component" value="Unassembled WGS sequence"/>
</dbReference>
<evidence type="ECO:0000313" key="5">
    <source>
        <dbReference type="Proteomes" id="UP000283458"/>
    </source>
</evidence>
<dbReference type="GO" id="GO:0052689">
    <property type="term" value="F:carboxylic ester hydrolase activity"/>
    <property type="evidence" value="ECO:0007669"/>
    <property type="project" value="UniProtKB-ARBA"/>
</dbReference>
<proteinExistence type="predicted"/>
<dbReference type="InterPro" id="IPR029058">
    <property type="entry name" value="AB_hydrolase_fold"/>
</dbReference>
<comment type="caution">
    <text evidence="4">The sequence shown here is derived from an EMBL/GenBank/DDBJ whole genome shotgun (WGS) entry which is preliminary data.</text>
</comment>
<protein>
    <recommendedName>
        <fullName evidence="3">Dienelactone hydrolase domain-containing protein</fullName>
    </recommendedName>
</protein>
<dbReference type="PANTHER" id="PTHR22946:SF9">
    <property type="entry name" value="POLYKETIDE TRANSFERASE AF380"/>
    <property type="match status" value="1"/>
</dbReference>
<keyword evidence="5" id="KW-1185">Reference proteome</keyword>
<evidence type="ECO:0000259" key="3">
    <source>
        <dbReference type="Pfam" id="PF01738"/>
    </source>
</evidence>
<reference evidence="4 5" key="1">
    <citation type="submission" date="2018-09" db="EMBL/GenBank/DDBJ databases">
        <authorList>
            <person name="Zhu H."/>
        </authorList>
    </citation>
    <scope>NUCLEOTIDE SEQUENCE [LARGE SCALE GENOMIC DNA]</scope>
    <source>
        <strain evidence="4 5">K2W22B-5</strain>
    </source>
</reference>
<dbReference type="InterPro" id="IPR002925">
    <property type="entry name" value="Dienelactn_hydro"/>
</dbReference>
<dbReference type="Pfam" id="PF01738">
    <property type="entry name" value="DLH"/>
    <property type="match status" value="1"/>
</dbReference>